<dbReference type="InterPro" id="IPR017871">
    <property type="entry name" value="ABC_transporter-like_CS"/>
</dbReference>
<evidence type="ECO:0000256" key="2">
    <source>
        <dbReference type="ARBA" id="ARBA00022741"/>
    </source>
</evidence>
<protein>
    <recommendedName>
        <fullName evidence="5">Probable ATP-binding protein YheS</fullName>
    </recommendedName>
</protein>
<accession>A8H8C7</accession>
<dbReference type="STRING" id="398579.Spea_3501"/>
<dbReference type="PANTHER" id="PTHR19211:SF14">
    <property type="entry name" value="ATP-BINDING CASSETTE SUB-FAMILY F MEMBER 1"/>
    <property type="match status" value="1"/>
</dbReference>
<dbReference type="Pfam" id="PF12848">
    <property type="entry name" value="ABC_tran_Xtn"/>
    <property type="match status" value="1"/>
</dbReference>
<gene>
    <name evidence="7" type="ordered locus">Spea_3501</name>
</gene>
<evidence type="ECO:0000313" key="8">
    <source>
        <dbReference type="Proteomes" id="UP000002608"/>
    </source>
</evidence>
<evidence type="ECO:0000256" key="5">
    <source>
        <dbReference type="ARBA" id="ARBA00069073"/>
    </source>
</evidence>
<dbReference type="HOGENOM" id="CLU_000604_36_0_6"/>
<name>A8H8C7_SHEPA</name>
<dbReference type="Proteomes" id="UP000002608">
    <property type="component" value="Chromosome"/>
</dbReference>
<reference evidence="7 8" key="1">
    <citation type="submission" date="2007-10" db="EMBL/GenBank/DDBJ databases">
        <title>Complete sequence of Shewanella pealeana ATCC 700345.</title>
        <authorList>
            <consortium name="US DOE Joint Genome Institute"/>
            <person name="Copeland A."/>
            <person name="Lucas S."/>
            <person name="Lapidus A."/>
            <person name="Barry K."/>
            <person name="Glavina del Rio T."/>
            <person name="Dalin E."/>
            <person name="Tice H."/>
            <person name="Pitluck S."/>
            <person name="Chertkov O."/>
            <person name="Brettin T."/>
            <person name="Bruce D."/>
            <person name="Detter J.C."/>
            <person name="Han C."/>
            <person name="Schmutz J."/>
            <person name="Larimer F."/>
            <person name="Land M."/>
            <person name="Hauser L."/>
            <person name="Kyrpides N."/>
            <person name="Kim E."/>
            <person name="Zhao J.-S.Z."/>
            <person name="Manno D."/>
            <person name="Hawari J."/>
            <person name="Richardson P."/>
        </authorList>
    </citation>
    <scope>NUCLEOTIDE SEQUENCE [LARGE SCALE GENOMIC DNA]</scope>
    <source>
        <strain evidence="8">ATCC 700345 / ANG-SQ1</strain>
    </source>
</reference>
<feature type="domain" description="ABC transporter" evidence="6">
    <location>
        <begin position="333"/>
        <end position="548"/>
    </location>
</feature>
<keyword evidence="1" id="KW-0677">Repeat</keyword>
<evidence type="ECO:0000256" key="4">
    <source>
        <dbReference type="ARBA" id="ARBA00061571"/>
    </source>
</evidence>
<organism evidence="7 8">
    <name type="scientific">Shewanella pealeana (strain ATCC 700345 / ANG-SQ1)</name>
    <dbReference type="NCBI Taxonomy" id="398579"/>
    <lineage>
        <taxon>Bacteria</taxon>
        <taxon>Pseudomonadati</taxon>
        <taxon>Pseudomonadota</taxon>
        <taxon>Gammaproteobacteria</taxon>
        <taxon>Alteromonadales</taxon>
        <taxon>Shewanellaceae</taxon>
        <taxon>Shewanella</taxon>
    </lineage>
</organism>
<dbReference type="CDD" id="cd03221">
    <property type="entry name" value="ABCF_EF-3"/>
    <property type="match status" value="2"/>
</dbReference>
<dbReference type="InterPro" id="IPR032781">
    <property type="entry name" value="ABC_tran_Xtn"/>
</dbReference>
<dbReference type="InterPro" id="IPR050611">
    <property type="entry name" value="ABCF"/>
</dbReference>
<dbReference type="EMBL" id="CP000851">
    <property type="protein sequence ID" value="ABV88814.1"/>
    <property type="molecule type" value="Genomic_DNA"/>
</dbReference>
<dbReference type="eggNOG" id="COG0488">
    <property type="taxonomic scope" value="Bacteria"/>
</dbReference>
<dbReference type="KEGG" id="spl:Spea_3501"/>
<evidence type="ECO:0000313" key="7">
    <source>
        <dbReference type="EMBL" id="ABV88814.1"/>
    </source>
</evidence>
<dbReference type="Pfam" id="PF00005">
    <property type="entry name" value="ABC_tran"/>
    <property type="match status" value="2"/>
</dbReference>
<dbReference type="InterPro" id="IPR027417">
    <property type="entry name" value="P-loop_NTPase"/>
</dbReference>
<sequence length="656" mass="73615">MLLCLLGYYPCQYLLCKPTSMITISQAQLVRGSKTLLDETSLTVYPGHKVGLVGANGSGKSSLLALILGKISLDKGEFTMPSGWQMATVAQETPALDVSAIEYVIDGDSEYRELEAELHAAQEADDGHKIALLHGKIDAIGGYAIHSRAASLLAGLGFSEQEQSNPVKSFSGGWRMRLNLAQALLCRSDLLLLDEPTNHLDLDTMYWLEGWIKAYQGTLILISHDRDFIDGIVDEIVHVENTKLNYYKGNYTSFERVRAERMAQQQVAFERQQKERAHMQSFVDRFRYKASKAKQAQSRLKALERMAELLPSQADSPFHMAFREPEALPNPLVTMEQVSIGYGETEILKKVHLNLVPGARIGLLGRNGAGKSTLVKLLSGELSPMKGQYETNPGLNIGYFAQHQLEFLSLDDSPLQHMVRLAPTTKEQELRNFLGGYGFNGDMALSPVRPFSGGEKARLVLALLVWQRPNLLLLDEPTNHLDLEMRHALTMALQTFEGAMIIVSHDRHLLRLSCSDYYLVDQGEVKSFDGDLDDYHQWLLDAAKTAGKSEETETGKPVQDKKLQKRLDAELRQKLSPLKKVQTKLEKEQHKANERLKELEDMLADTSLYDADNKAKLTQVLTERTTLTQGLEESEMEWLEIQEEIETIEQSVRAEA</sequence>
<dbReference type="PROSITE" id="PS00211">
    <property type="entry name" value="ABC_TRANSPORTER_1"/>
    <property type="match status" value="2"/>
</dbReference>
<dbReference type="FunFam" id="3.40.50.300:FF:000011">
    <property type="entry name" value="Putative ABC transporter ATP-binding component"/>
    <property type="match status" value="1"/>
</dbReference>
<dbReference type="SMART" id="SM00382">
    <property type="entry name" value="AAA"/>
    <property type="match status" value="2"/>
</dbReference>
<evidence type="ECO:0000256" key="3">
    <source>
        <dbReference type="ARBA" id="ARBA00022840"/>
    </source>
</evidence>
<keyword evidence="3" id="KW-0067">ATP-binding</keyword>
<dbReference type="AlphaFoldDB" id="A8H8C7"/>
<dbReference type="NCBIfam" id="NF007921">
    <property type="entry name" value="PRK10636.1"/>
    <property type="match status" value="1"/>
</dbReference>
<dbReference type="SUPFAM" id="SSF52540">
    <property type="entry name" value="P-loop containing nucleoside triphosphate hydrolases"/>
    <property type="match status" value="2"/>
</dbReference>
<dbReference type="GO" id="GO:0016887">
    <property type="term" value="F:ATP hydrolysis activity"/>
    <property type="evidence" value="ECO:0007669"/>
    <property type="project" value="InterPro"/>
</dbReference>
<dbReference type="Gene3D" id="3.40.50.300">
    <property type="entry name" value="P-loop containing nucleotide triphosphate hydrolases"/>
    <property type="match status" value="2"/>
</dbReference>
<proteinExistence type="inferred from homology"/>
<evidence type="ECO:0000259" key="6">
    <source>
        <dbReference type="PROSITE" id="PS50893"/>
    </source>
</evidence>
<dbReference type="InterPro" id="IPR003439">
    <property type="entry name" value="ABC_transporter-like_ATP-bd"/>
</dbReference>
<dbReference type="FunFam" id="3.40.50.300:FF:002053">
    <property type="entry name" value="ABC transporter ATP-binding protein"/>
    <property type="match status" value="1"/>
</dbReference>
<dbReference type="PROSITE" id="PS50893">
    <property type="entry name" value="ABC_TRANSPORTER_2"/>
    <property type="match status" value="2"/>
</dbReference>
<dbReference type="GO" id="GO:0005524">
    <property type="term" value="F:ATP binding"/>
    <property type="evidence" value="ECO:0007669"/>
    <property type="project" value="UniProtKB-KW"/>
</dbReference>
<keyword evidence="8" id="KW-1185">Reference proteome</keyword>
<dbReference type="PANTHER" id="PTHR19211">
    <property type="entry name" value="ATP-BINDING TRANSPORT PROTEIN-RELATED"/>
    <property type="match status" value="1"/>
</dbReference>
<keyword evidence="2" id="KW-0547">Nucleotide-binding</keyword>
<dbReference type="InterPro" id="IPR003593">
    <property type="entry name" value="AAA+_ATPase"/>
</dbReference>
<evidence type="ECO:0000256" key="1">
    <source>
        <dbReference type="ARBA" id="ARBA00022737"/>
    </source>
</evidence>
<feature type="domain" description="ABC transporter" evidence="6">
    <location>
        <begin position="19"/>
        <end position="266"/>
    </location>
</feature>
<comment type="similarity">
    <text evidence="4">Belongs to the ABC transporter superfamily. ABCF family. YheS subfamily.</text>
</comment>